<comment type="caution">
    <text evidence="1">The sequence shown here is derived from an EMBL/GenBank/DDBJ whole genome shotgun (WGS) entry which is preliminary data.</text>
</comment>
<evidence type="ECO:0000313" key="1">
    <source>
        <dbReference type="EMBL" id="GAA2974996.1"/>
    </source>
</evidence>
<proteinExistence type="predicted"/>
<accession>A0ABN3XRA8</accession>
<sequence length="97" mass="9958">MRGEGGRAQVEAWEELVGQLDLVVGLAGVVEGGGEGEQRLVVGGFVGLRVLFGLKASDEVGGCAFRLPLGPPTDPALKTSVTGLRESAVRLAVPQCT</sequence>
<reference evidence="1 2" key="1">
    <citation type="journal article" date="2019" name="Int. J. Syst. Evol. Microbiol.">
        <title>The Global Catalogue of Microorganisms (GCM) 10K type strain sequencing project: providing services to taxonomists for standard genome sequencing and annotation.</title>
        <authorList>
            <consortium name="The Broad Institute Genomics Platform"/>
            <consortium name="The Broad Institute Genome Sequencing Center for Infectious Disease"/>
            <person name="Wu L."/>
            <person name="Ma J."/>
        </authorList>
    </citation>
    <scope>NUCLEOTIDE SEQUENCE [LARGE SCALE GENOMIC DNA]</scope>
    <source>
        <strain evidence="1 2">JCM 9088</strain>
    </source>
</reference>
<dbReference type="Proteomes" id="UP001500403">
    <property type="component" value="Unassembled WGS sequence"/>
</dbReference>
<gene>
    <name evidence="1" type="ORF">GCM10010446_68990</name>
</gene>
<keyword evidence="2" id="KW-1185">Reference proteome</keyword>
<evidence type="ECO:0000313" key="2">
    <source>
        <dbReference type="Proteomes" id="UP001500403"/>
    </source>
</evidence>
<name>A0ABN3XRA8_9ACTN</name>
<protein>
    <submittedName>
        <fullName evidence="1">Uncharacterized protein</fullName>
    </submittedName>
</protein>
<dbReference type="EMBL" id="BAAAUD010000116">
    <property type="protein sequence ID" value="GAA2974996.1"/>
    <property type="molecule type" value="Genomic_DNA"/>
</dbReference>
<organism evidence="1 2">
    <name type="scientific">Streptomyces enissocaesilis</name>
    <dbReference type="NCBI Taxonomy" id="332589"/>
    <lineage>
        <taxon>Bacteria</taxon>
        <taxon>Bacillati</taxon>
        <taxon>Actinomycetota</taxon>
        <taxon>Actinomycetes</taxon>
        <taxon>Kitasatosporales</taxon>
        <taxon>Streptomycetaceae</taxon>
        <taxon>Streptomyces</taxon>
        <taxon>Streptomyces rochei group</taxon>
    </lineage>
</organism>